<accession>A0A4Y2G1E0</accession>
<comment type="caution">
    <text evidence="1">The sequence shown here is derived from an EMBL/GenBank/DDBJ whole genome shotgun (WGS) entry which is preliminary data.</text>
</comment>
<name>A0A4Y2G1E0_ARAVE</name>
<gene>
    <name evidence="1" type="ORF">AVEN_6127_1</name>
</gene>
<proteinExistence type="predicted"/>
<organism evidence="1 2">
    <name type="scientific">Araneus ventricosus</name>
    <name type="common">Orbweaver spider</name>
    <name type="synonym">Epeira ventricosa</name>
    <dbReference type="NCBI Taxonomy" id="182803"/>
    <lineage>
        <taxon>Eukaryota</taxon>
        <taxon>Metazoa</taxon>
        <taxon>Ecdysozoa</taxon>
        <taxon>Arthropoda</taxon>
        <taxon>Chelicerata</taxon>
        <taxon>Arachnida</taxon>
        <taxon>Araneae</taxon>
        <taxon>Araneomorphae</taxon>
        <taxon>Entelegynae</taxon>
        <taxon>Araneoidea</taxon>
        <taxon>Araneidae</taxon>
        <taxon>Araneus</taxon>
    </lineage>
</organism>
<protein>
    <submittedName>
        <fullName evidence="1">Uncharacterized protein</fullName>
    </submittedName>
</protein>
<dbReference type="EMBL" id="BGPR01001180">
    <property type="protein sequence ID" value="GBM47443.1"/>
    <property type="molecule type" value="Genomic_DNA"/>
</dbReference>
<keyword evidence="2" id="KW-1185">Reference proteome</keyword>
<reference evidence="1 2" key="1">
    <citation type="journal article" date="2019" name="Sci. Rep.">
        <title>Orb-weaving spider Araneus ventricosus genome elucidates the spidroin gene catalogue.</title>
        <authorList>
            <person name="Kono N."/>
            <person name="Nakamura H."/>
            <person name="Ohtoshi R."/>
            <person name="Moran D.A.P."/>
            <person name="Shinohara A."/>
            <person name="Yoshida Y."/>
            <person name="Fujiwara M."/>
            <person name="Mori M."/>
            <person name="Tomita M."/>
            <person name="Arakawa K."/>
        </authorList>
    </citation>
    <scope>NUCLEOTIDE SEQUENCE [LARGE SCALE GENOMIC DNA]</scope>
</reference>
<evidence type="ECO:0000313" key="1">
    <source>
        <dbReference type="EMBL" id="GBM47443.1"/>
    </source>
</evidence>
<dbReference type="AlphaFoldDB" id="A0A4Y2G1E0"/>
<dbReference type="Proteomes" id="UP000499080">
    <property type="component" value="Unassembled WGS sequence"/>
</dbReference>
<evidence type="ECO:0000313" key="2">
    <source>
        <dbReference type="Proteomes" id="UP000499080"/>
    </source>
</evidence>
<sequence>MNWRSKRGEKTVYPKLKINLKSYHVSTKTRNEQQPHFLQEAKGLQAPQDCCRADDEYTGPSCIRLWERNCGPSQEGSCMVEVRWLTLSVFLIQLTQALA</sequence>